<sequence length="117" mass="12661">MSAMEPVWLVSEGRVLAAAQLATSRADLRRGLLGVTTVEEPLVLMPCSWVHTIGMKVAIDVAHVSADGLVLHTATLKPWRIGARNSQSHMIVEAAAGSFERWNLSVGSPLEVRYVQS</sequence>
<accession>A0A6J6LSL1</accession>
<dbReference type="InterPro" id="IPR003795">
    <property type="entry name" value="DUF192"/>
</dbReference>
<organism evidence="1">
    <name type="scientific">freshwater metagenome</name>
    <dbReference type="NCBI Taxonomy" id="449393"/>
    <lineage>
        <taxon>unclassified sequences</taxon>
        <taxon>metagenomes</taxon>
        <taxon>ecological metagenomes</taxon>
    </lineage>
</organism>
<dbReference type="Pfam" id="PF02643">
    <property type="entry name" value="DUF192"/>
    <property type="match status" value="1"/>
</dbReference>
<dbReference type="EMBL" id="CAEZWJ010000079">
    <property type="protein sequence ID" value="CAB4664682.1"/>
    <property type="molecule type" value="Genomic_DNA"/>
</dbReference>
<dbReference type="AlphaFoldDB" id="A0A6J6LSL1"/>
<dbReference type="Gene3D" id="2.60.120.1140">
    <property type="entry name" value="Protein of unknown function DUF192"/>
    <property type="match status" value="1"/>
</dbReference>
<name>A0A6J6LSL1_9ZZZZ</name>
<dbReference type="InterPro" id="IPR038695">
    <property type="entry name" value="Saro_0823-like_sf"/>
</dbReference>
<gene>
    <name evidence="1" type="ORF">UFOPK2214_01461</name>
</gene>
<protein>
    <submittedName>
        <fullName evidence="1">Unannotated protein</fullName>
    </submittedName>
</protein>
<proteinExistence type="predicted"/>
<reference evidence="1" key="1">
    <citation type="submission" date="2020-05" db="EMBL/GenBank/DDBJ databases">
        <authorList>
            <person name="Chiriac C."/>
            <person name="Salcher M."/>
            <person name="Ghai R."/>
            <person name="Kavagutti S V."/>
        </authorList>
    </citation>
    <scope>NUCLEOTIDE SEQUENCE</scope>
</reference>
<evidence type="ECO:0000313" key="1">
    <source>
        <dbReference type="EMBL" id="CAB4664682.1"/>
    </source>
</evidence>